<organism evidence="1 2">
    <name type="scientific">Rickettsia akari (strain Hartford)</name>
    <dbReference type="NCBI Taxonomy" id="293614"/>
    <lineage>
        <taxon>Bacteria</taxon>
        <taxon>Pseudomonadati</taxon>
        <taxon>Pseudomonadota</taxon>
        <taxon>Alphaproteobacteria</taxon>
        <taxon>Rickettsiales</taxon>
        <taxon>Rickettsiaceae</taxon>
        <taxon>Rickettsieae</taxon>
        <taxon>Rickettsia</taxon>
        <taxon>spotted fever group</taxon>
    </lineage>
</organism>
<proteinExistence type="predicted"/>
<evidence type="ECO:0000313" key="2">
    <source>
        <dbReference type="Proteomes" id="UP000006830"/>
    </source>
</evidence>
<dbReference type="RefSeq" id="WP_012149748.1">
    <property type="nucleotide sequence ID" value="NC_009881.1"/>
</dbReference>
<dbReference type="GO" id="GO:0016740">
    <property type="term" value="F:transferase activity"/>
    <property type="evidence" value="ECO:0007669"/>
    <property type="project" value="UniProtKB-KW"/>
</dbReference>
<reference evidence="1" key="1">
    <citation type="submission" date="2007-09" db="EMBL/GenBank/DDBJ databases">
        <title>Complete Genome Sequence of Rickettsia akari.</title>
        <authorList>
            <person name="Madan A."/>
            <person name="Fahey J."/>
            <person name="Helton E."/>
            <person name="Ketteman M."/>
            <person name="Madan A."/>
            <person name="Rodrigues S."/>
            <person name="Sanchez A."/>
            <person name="Whiting M."/>
            <person name="Dasch G."/>
            <person name="Eremeeva M."/>
        </authorList>
    </citation>
    <scope>NUCLEOTIDE SEQUENCE</scope>
    <source>
        <strain evidence="1">Hartford</strain>
    </source>
</reference>
<protein>
    <submittedName>
        <fullName evidence="1">Acetyltransferase</fullName>
    </submittedName>
</protein>
<gene>
    <name evidence="1" type="ordered locus">A1C_04230</name>
</gene>
<accession>A8GNZ3</accession>
<dbReference type="HOGENOM" id="CLU_177808_0_0_5"/>
<sequence>MLDILQKDQDLSEIQRKYLSKSGHTITLDFSIGNKNFLGKGLVSSILEAVIKFYYKHIDPLSYTFFIDPDENDPRATHFYSKAGFKQVGEYKAQSRAFKDNTGY</sequence>
<dbReference type="KEGG" id="rak:A1C_04230"/>
<dbReference type="AlphaFoldDB" id="A8GNZ3"/>
<dbReference type="InterPro" id="IPR016181">
    <property type="entry name" value="Acyl_CoA_acyltransferase"/>
</dbReference>
<evidence type="ECO:0000313" key="1">
    <source>
        <dbReference type="EMBL" id="ABV75118.1"/>
    </source>
</evidence>
<dbReference type="SUPFAM" id="SSF55729">
    <property type="entry name" value="Acyl-CoA N-acyltransferases (Nat)"/>
    <property type="match status" value="1"/>
</dbReference>
<dbReference type="Gene3D" id="3.40.630.30">
    <property type="match status" value="1"/>
</dbReference>
<dbReference type="EMBL" id="CP000847">
    <property type="protein sequence ID" value="ABV75118.1"/>
    <property type="molecule type" value="Genomic_DNA"/>
</dbReference>
<name>A8GNZ3_RICAH</name>
<dbReference type="Pfam" id="PF13523">
    <property type="entry name" value="Acetyltransf_8"/>
    <property type="match status" value="1"/>
</dbReference>
<keyword evidence="2" id="KW-1185">Reference proteome</keyword>
<dbReference type="Proteomes" id="UP000006830">
    <property type="component" value="Chromosome"/>
</dbReference>
<dbReference type="STRING" id="293614.A1C_04230"/>
<dbReference type="eggNOG" id="COG1670">
    <property type="taxonomic scope" value="Bacteria"/>
</dbReference>